<dbReference type="GO" id="GO:0006400">
    <property type="term" value="P:tRNA modification"/>
    <property type="evidence" value="ECO:0007669"/>
    <property type="project" value="TreeGrafter"/>
</dbReference>
<sequence length="307" mass="33730">MEGSSDSVFARRVDRAVALATEKPSRLLAVVGPTASGKTDLAIAVCERIGGEIVSADSVQIYRHFDIGSGKPSAEERARAPHHLIDSFDPLEPIDAVGYARLAEAAIAEVRARGKVPVLCGGTFFWVRSLVLGLVDTPAADPVIRARHKEIAEQQGRPALHAMLAEKDPASAQRLHPNDVVRVSRALEVFELSGKPMSEWQAEHGFRETKIDAALVGVRTEPAELTERIARRVDGWLAQGWIDEVSSLVERGYGNARAMASVGYKEVHAFVRGELPREALRDAIVQSTRIFARRQRTWLNHANVEWL</sequence>
<evidence type="ECO:0000313" key="14">
    <source>
        <dbReference type="EMBL" id="AKU94492.1"/>
    </source>
</evidence>
<dbReference type="NCBIfam" id="TIGR00174">
    <property type="entry name" value="miaA"/>
    <property type="match status" value="1"/>
</dbReference>
<comment type="catalytic activity">
    <reaction evidence="9 10 11">
        <text>adenosine(37) in tRNA + dimethylallyl diphosphate = N(6)-dimethylallyladenosine(37) in tRNA + diphosphate</text>
        <dbReference type="Rhea" id="RHEA:26482"/>
        <dbReference type="Rhea" id="RHEA-COMP:10162"/>
        <dbReference type="Rhea" id="RHEA-COMP:10375"/>
        <dbReference type="ChEBI" id="CHEBI:33019"/>
        <dbReference type="ChEBI" id="CHEBI:57623"/>
        <dbReference type="ChEBI" id="CHEBI:74411"/>
        <dbReference type="ChEBI" id="CHEBI:74415"/>
        <dbReference type="EC" id="2.5.1.75"/>
    </reaction>
</comment>
<comment type="caution">
    <text evidence="10">Lacks conserved residue(s) required for the propagation of feature annotation.</text>
</comment>
<evidence type="ECO:0000256" key="9">
    <source>
        <dbReference type="ARBA" id="ARBA00049563"/>
    </source>
</evidence>
<dbReference type="Proteomes" id="UP000064967">
    <property type="component" value="Chromosome"/>
</dbReference>
<evidence type="ECO:0000256" key="8">
    <source>
        <dbReference type="ARBA" id="ARBA00022842"/>
    </source>
</evidence>
<dbReference type="FunFam" id="1.10.20.140:FF:000001">
    <property type="entry name" value="tRNA dimethylallyltransferase"/>
    <property type="match status" value="1"/>
</dbReference>
<comment type="cofactor">
    <cofactor evidence="1 10">
        <name>Mg(2+)</name>
        <dbReference type="ChEBI" id="CHEBI:18420"/>
    </cofactor>
</comment>
<dbReference type="Gene3D" id="3.40.50.300">
    <property type="entry name" value="P-loop containing nucleotide triphosphate hydrolases"/>
    <property type="match status" value="1"/>
</dbReference>
<evidence type="ECO:0000256" key="2">
    <source>
        <dbReference type="ARBA" id="ARBA00003213"/>
    </source>
</evidence>
<feature type="site" description="Interaction with substrate tRNA" evidence="10">
    <location>
        <position position="123"/>
    </location>
</feature>
<dbReference type="GO" id="GO:0005524">
    <property type="term" value="F:ATP binding"/>
    <property type="evidence" value="ECO:0007669"/>
    <property type="project" value="UniProtKB-UniRule"/>
</dbReference>
<dbReference type="RefSeq" id="WP_169927118.1">
    <property type="nucleotide sequence ID" value="NZ_CP012333.1"/>
</dbReference>
<feature type="binding site" evidence="10">
    <location>
        <begin position="34"/>
        <end position="39"/>
    </location>
    <ligand>
        <name>substrate</name>
    </ligand>
</feature>
<keyword evidence="4 10" id="KW-0808">Transferase</keyword>
<comment type="subunit">
    <text evidence="10">Monomer.</text>
</comment>
<evidence type="ECO:0000256" key="7">
    <source>
        <dbReference type="ARBA" id="ARBA00022840"/>
    </source>
</evidence>
<evidence type="ECO:0000256" key="11">
    <source>
        <dbReference type="RuleBase" id="RU003783"/>
    </source>
</evidence>
<dbReference type="AlphaFoldDB" id="A0A0K1PLU4"/>
<evidence type="ECO:0000313" key="15">
    <source>
        <dbReference type="Proteomes" id="UP000064967"/>
    </source>
</evidence>
<dbReference type="SUPFAM" id="SSF52540">
    <property type="entry name" value="P-loop containing nucleoside triphosphate hydrolases"/>
    <property type="match status" value="1"/>
</dbReference>
<dbReference type="InterPro" id="IPR027417">
    <property type="entry name" value="P-loop_NTPase"/>
</dbReference>
<keyword evidence="8 10" id="KW-0460">Magnesium</keyword>
<keyword evidence="5 10" id="KW-0819">tRNA processing</keyword>
<evidence type="ECO:0000256" key="5">
    <source>
        <dbReference type="ARBA" id="ARBA00022694"/>
    </source>
</evidence>
<protein>
    <recommendedName>
        <fullName evidence="10">tRNA dimethylallyltransferase</fullName>
        <ecNumber evidence="10">2.5.1.75</ecNumber>
    </recommendedName>
    <alternativeName>
        <fullName evidence="10">Dimethylallyl diphosphate:tRNA dimethylallyltransferase</fullName>
        <shortName evidence="10">DMAPP:tRNA dimethylallyltransferase</shortName>
        <shortName evidence="10">DMATase</shortName>
    </alternativeName>
    <alternativeName>
        <fullName evidence="10">Isopentenyl-diphosphate:tRNA isopentenyltransferase</fullName>
        <shortName evidence="10">IPP transferase</shortName>
        <shortName evidence="10">IPPT</shortName>
        <shortName evidence="10">IPTase</shortName>
    </alternativeName>
</protein>
<gene>
    <name evidence="10" type="primary">miaA</name>
    <name evidence="14" type="ORF">AKJ09_01156</name>
</gene>
<dbReference type="STRING" id="1391654.AKJ09_01156"/>
<proteinExistence type="inferred from homology"/>
<feature type="site" description="Interaction with substrate tRNA" evidence="10">
    <location>
        <position position="145"/>
    </location>
</feature>
<feature type="region of interest" description="Interaction with substrate tRNA" evidence="10">
    <location>
        <begin position="57"/>
        <end position="60"/>
    </location>
</feature>
<dbReference type="InterPro" id="IPR039657">
    <property type="entry name" value="Dimethylallyltransferase"/>
</dbReference>
<evidence type="ECO:0000256" key="4">
    <source>
        <dbReference type="ARBA" id="ARBA00022679"/>
    </source>
</evidence>
<dbReference type="Pfam" id="PF01715">
    <property type="entry name" value="IPPT"/>
    <property type="match status" value="1"/>
</dbReference>
<name>A0A0K1PLU4_9BACT</name>
<feature type="binding site" evidence="10">
    <location>
        <begin position="32"/>
        <end position="39"/>
    </location>
    <ligand>
        <name>ATP</name>
        <dbReference type="ChEBI" id="CHEBI:30616"/>
    </ligand>
</feature>
<dbReference type="EMBL" id="CP012333">
    <property type="protein sequence ID" value="AKU94492.1"/>
    <property type="molecule type" value="Genomic_DNA"/>
</dbReference>
<organism evidence="14 15">
    <name type="scientific">Labilithrix luteola</name>
    <dbReference type="NCBI Taxonomy" id="1391654"/>
    <lineage>
        <taxon>Bacteria</taxon>
        <taxon>Pseudomonadati</taxon>
        <taxon>Myxococcota</taxon>
        <taxon>Polyangia</taxon>
        <taxon>Polyangiales</taxon>
        <taxon>Labilitrichaceae</taxon>
        <taxon>Labilithrix</taxon>
    </lineage>
</organism>
<dbReference type="GO" id="GO:0052381">
    <property type="term" value="F:tRNA dimethylallyltransferase activity"/>
    <property type="evidence" value="ECO:0007669"/>
    <property type="project" value="UniProtKB-UniRule"/>
</dbReference>
<evidence type="ECO:0000256" key="3">
    <source>
        <dbReference type="ARBA" id="ARBA00005842"/>
    </source>
</evidence>
<dbReference type="HAMAP" id="MF_00185">
    <property type="entry name" value="IPP_trans"/>
    <property type="match status" value="1"/>
</dbReference>
<dbReference type="InterPro" id="IPR018022">
    <property type="entry name" value="IPT"/>
</dbReference>
<dbReference type="PANTHER" id="PTHR11088:SF60">
    <property type="entry name" value="TRNA DIMETHYLALLYLTRANSFERASE"/>
    <property type="match status" value="1"/>
</dbReference>
<keyword evidence="15" id="KW-1185">Reference proteome</keyword>
<comment type="similarity">
    <text evidence="3 10 13">Belongs to the IPP transferase family.</text>
</comment>
<dbReference type="EC" id="2.5.1.75" evidence="10"/>
<dbReference type="KEGG" id="llu:AKJ09_01156"/>
<accession>A0A0K1PLU4</accession>
<dbReference type="PANTHER" id="PTHR11088">
    <property type="entry name" value="TRNA DIMETHYLALLYLTRANSFERASE"/>
    <property type="match status" value="1"/>
</dbReference>
<reference evidence="14 15" key="1">
    <citation type="submission" date="2015-08" db="EMBL/GenBank/DDBJ databases">
        <authorList>
            <person name="Babu N.S."/>
            <person name="Beckwith C.J."/>
            <person name="Beseler K.G."/>
            <person name="Brison A."/>
            <person name="Carone J.V."/>
            <person name="Caskin T.P."/>
            <person name="Diamond M."/>
            <person name="Durham M.E."/>
            <person name="Foxe J.M."/>
            <person name="Go M."/>
            <person name="Henderson B.A."/>
            <person name="Jones I.B."/>
            <person name="McGettigan J.A."/>
            <person name="Micheletti S.J."/>
            <person name="Nasrallah M.E."/>
            <person name="Ortiz D."/>
            <person name="Piller C.R."/>
            <person name="Privatt S.R."/>
            <person name="Schneider S.L."/>
            <person name="Sharp S."/>
            <person name="Smith T.C."/>
            <person name="Stanton J.D."/>
            <person name="Ullery H.E."/>
            <person name="Wilson R.J."/>
            <person name="Serrano M.G."/>
            <person name="Buck G."/>
            <person name="Lee V."/>
            <person name="Wang Y."/>
            <person name="Carvalho R."/>
            <person name="Voegtly L."/>
            <person name="Shi R."/>
            <person name="Duckworth R."/>
            <person name="Johnson A."/>
            <person name="Loviza R."/>
            <person name="Walstead R."/>
            <person name="Shah Z."/>
            <person name="Kiflezghi M."/>
            <person name="Wade K."/>
            <person name="Ball S.L."/>
            <person name="Bradley K.W."/>
            <person name="Asai D.J."/>
            <person name="Bowman C.A."/>
            <person name="Russell D.A."/>
            <person name="Pope W.H."/>
            <person name="Jacobs-Sera D."/>
            <person name="Hendrix R.W."/>
            <person name="Hatfull G.F."/>
        </authorList>
    </citation>
    <scope>NUCLEOTIDE SEQUENCE [LARGE SCALE GENOMIC DNA]</scope>
    <source>
        <strain evidence="14 15">DSM 27648</strain>
    </source>
</reference>
<keyword evidence="7 10" id="KW-0067">ATP-binding</keyword>
<evidence type="ECO:0000256" key="10">
    <source>
        <dbReference type="HAMAP-Rule" id="MF_00185"/>
    </source>
</evidence>
<evidence type="ECO:0000256" key="1">
    <source>
        <dbReference type="ARBA" id="ARBA00001946"/>
    </source>
</evidence>
<dbReference type="PATRIC" id="fig|1391654.3.peg.1174"/>
<dbReference type="Gene3D" id="1.10.20.140">
    <property type="match status" value="1"/>
</dbReference>
<evidence type="ECO:0000256" key="6">
    <source>
        <dbReference type="ARBA" id="ARBA00022741"/>
    </source>
</evidence>
<comment type="function">
    <text evidence="2 10 12">Catalyzes the transfer of a dimethylallyl group onto the adenine at position 37 in tRNAs that read codons beginning with uridine, leading to the formation of N6-(dimethylallyl)adenosine (i(6)A).</text>
</comment>
<evidence type="ECO:0000256" key="13">
    <source>
        <dbReference type="RuleBase" id="RU003785"/>
    </source>
</evidence>
<evidence type="ECO:0000256" key="12">
    <source>
        <dbReference type="RuleBase" id="RU003784"/>
    </source>
</evidence>
<keyword evidence="6 10" id="KW-0547">Nucleotide-binding</keyword>